<dbReference type="AlphaFoldDB" id="A0AAN7LFK5"/>
<organism evidence="2 3">
    <name type="scientific">Trapa incisa</name>
    <dbReference type="NCBI Taxonomy" id="236973"/>
    <lineage>
        <taxon>Eukaryota</taxon>
        <taxon>Viridiplantae</taxon>
        <taxon>Streptophyta</taxon>
        <taxon>Embryophyta</taxon>
        <taxon>Tracheophyta</taxon>
        <taxon>Spermatophyta</taxon>
        <taxon>Magnoliopsida</taxon>
        <taxon>eudicotyledons</taxon>
        <taxon>Gunneridae</taxon>
        <taxon>Pentapetalae</taxon>
        <taxon>rosids</taxon>
        <taxon>malvids</taxon>
        <taxon>Myrtales</taxon>
        <taxon>Lythraceae</taxon>
        <taxon>Trapa</taxon>
    </lineage>
</organism>
<accession>A0AAN7LFK5</accession>
<dbReference type="EMBL" id="JAXIOK010000001">
    <property type="protein sequence ID" value="KAK4780400.1"/>
    <property type="molecule type" value="Genomic_DNA"/>
</dbReference>
<evidence type="ECO:0000313" key="2">
    <source>
        <dbReference type="EMBL" id="KAK4780400.1"/>
    </source>
</evidence>
<protein>
    <recommendedName>
        <fullName evidence="4">Antifreeze protein</fullName>
    </recommendedName>
</protein>
<sequence length="95" mass="9759">MATSRALHAAAVALVAVVLLIHAADAQTTTVGKLVLGGANCRRIPTCATELAGAAAEFAAVFLRAPQETTRPAHATLNKPPITRSASALEFELGR</sequence>
<keyword evidence="1" id="KW-0732">Signal</keyword>
<reference evidence="2 3" key="1">
    <citation type="journal article" date="2023" name="Hortic Res">
        <title>Pangenome of water caltrop reveals structural variations and asymmetric subgenome divergence after allopolyploidization.</title>
        <authorList>
            <person name="Zhang X."/>
            <person name="Chen Y."/>
            <person name="Wang L."/>
            <person name="Yuan Y."/>
            <person name="Fang M."/>
            <person name="Shi L."/>
            <person name="Lu R."/>
            <person name="Comes H.P."/>
            <person name="Ma Y."/>
            <person name="Chen Y."/>
            <person name="Huang G."/>
            <person name="Zhou Y."/>
            <person name="Zheng Z."/>
            <person name="Qiu Y."/>
        </authorList>
    </citation>
    <scope>NUCLEOTIDE SEQUENCE [LARGE SCALE GENOMIC DNA]</scope>
    <source>
        <tissue evidence="2">Roots</tissue>
    </source>
</reference>
<comment type="caution">
    <text evidence="2">The sequence shown here is derived from an EMBL/GenBank/DDBJ whole genome shotgun (WGS) entry which is preliminary data.</text>
</comment>
<evidence type="ECO:0008006" key="4">
    <source>
        <dbReference type="Google" id="ProtNLM"/>
    </source>
</evidence>
<evidence type="ECO:0000256" key="1">
    <source>
        <dbReference type="SAM" id="SignalP"/>
    </source>
</evidence>
<dbReference type="Proteomes" id="UP001345219">
    <property type="component" value="Chromosome 13"/>
</dbReference>
<feature type="signal peptide" evidence="1">
    <location>
        <begin position="1"/>
        <end position="26"/>
    </location>
</feature>
<evidence type="ECO:0000313" key="3">
    <source>
        <dbReference type="Proteomes" id="UP001345219"/>
    </source>
</evidence>
<name>A0AAN7LFK5_9MYRT</name>
<gene>
    <name evidence="2" type="ORF">SAY87_016506</name>
</gene>
<proteinExistence type="predicted"/>
<keyword evidence="3" id="KW-1185">Reference proteome</keyword>
<feature type="chain" id="PRO_5042864148" description="Antifreeze protein" evidence="1">
    <location>
        <begin position="27"/>
        <end position="95"/>
    </location>
</feature>